<reference evidence="1" key="1">
    <citation type="submission" date="2018-02" db="EMBL/GenBank/DDBJ databases">
        <title>Rhizophora mucronata_Transcriptome.</title>
        <authorList>
            <person name="Meera S.P."/>
            <person name="Sreeshan A."/>
            <person name="Augustine A."/>
        </authorList>
    </citation>
    <scope>NUCLEOTIDE SEQUENCE</scope>
    <source>
        <tissue evidence="1">Leaf</tissue>
    </source>
</reference>
<accession>A0A2P2PS75</accession>
<sequence length="54" mass="6210">MNWIESLLSAEPSALLPQFLPAELLTYQMRPALHSWLQAQCNEQFRAFSSSSNR</sequence>
<dbReference type="EMBL" id="GGEC01077100">
    <property type="protein sequence ID" value="MBX57584.1"/>
    <property type="molecule type" value="Transcribed_RNA"/>
</dbReference>
<evidence type="ECO:0000313" key="1">
    <source>
        <dbReference type="EMBL" id="MBX57584.1"/>
    </source>
</evidence>
<proteinExistence type="predicted"/>
<name>A0A2P2PS75_RHIMU</name>
<dbReference type="AlphaFoldDB" id="A0A2P2PS75"/>
<organism evidence="1">
    <name type="scientific">Rhizophora mucronata</name>
    <name type="common">Asiatic mangrove</name>
    <dbReference type="NCBI Taxonomy" id="61149"/>
    <lineage>
        <taxon>Eukaryota</taxon>
        <taxon>Viridiplantae</taxon>
        <taxon>Streptophyta</taxon>
        <taxon>Embryophyta</taxon>
        <taxon>Tracheophyta</taxon>
        <taxon>Spermatophyta</taxon>
        <taxon>Magnoliopsida</taxon>
        <taxon>eudicotyledons</taxon>
        <taxon>Gunneridae</taxon>
        <taxon>Pentapetalae</taxon>
        <taxon>rosids</taxon>
        <taxon>fabids</taxon>
        <taxon>Malpighiales</taxon>
        <taxon>Rhizophoraceae</taxon>
        <taxon>Rhizophora</taxon>
    </lineage>
</organism>
<protein>
    <submittedName>
        <fullName evidence="1">Uncharacterized protein</fullName>
    </submittedName>
</protein>